<dbReference type="InterPro" id="IPR050863">
    <property type="entry name" value="CenT-Element_Derived"/>
</dbReference>
<evidence type="ECO:0000259" key="2">
    <source>
        <dbReference type="Pfam" id="PF03184"/>
    </source>
</evidence>
<dbReference type="InterPro" id="IPR036397">
    <property type="entry name" value="RNaseH_sf"/>
</dbReference>
<dbReference type="KEGG" id="soy:115890931"/>
<reference evidence="4" key="1">
    <citation type="submission" date="2025-08" db="UniProtKB">
        <authorList>
            <consortium name="RefSeq"/>
        </authorList>
    </citation>
    <scope>IDENTIFICATION</scope>
    <source>
        <tissue evidence="4">Gonads</tissue>
    </source>
</reference>
<proteinExistence type="predicted"/>
<dbReference type="AlphaFoldDB" id="A0A6J2YWB3"/>
<dbReference type="GO" id="GO:0003677">
    <property type="term" value="F:DNA binding"/>
    <property type="evidence" value="ECO:0007669"/>
    <property type="project" value="TreeGrafter"/>
</dbReference>
<organism evidence="3 4">
    <name type="scientific">Sitophilus oryzae</name>
    <name type="common">Rice weevil</name>
    <name type="synonym">Curculio oryzae</name>
    <dbReference type="NCBI Taxonomy" id="7048"/>
    <lineage>
        <taxon>Eukaryota</taxon>
        <taxon>Metazoa</taxon>
        <taxon>Ecdysozoa</taxon>
        <taxon>Arthropoda</taxon>
        <taxon>Hexapoda</taxon>
        <taxon>Insecta</taxon>
        <taxon>Pterygota</taxon>
        <taxon>Neoptera</taxon>
        <taxon>Endopterygota</taxon>
        <taxon>Coleoptera</taxon>
        <taxon>Polyphaga</taxon>
        <taxon>Cucujiformia</taxon>
        <taxon>Curculionidae</taxon>
        <taxon>Dryophthorinae</taxon>
        <taxon>Sitophilus</taxon>
    </lineage>
</organism>
<sequence length="422" mass="48303">MFYGLTLSKTKQLAFEYAVGNNLPHNFNVEKKTCGKDWLRGFLARHPQISLRRPEATSLNRVIAFNRKDVNLFYDNLELVFEKYKFPARRIYNVDETGISRVYKPHRVLVEKGRKQVGAITSGERGQTTTVVRCMSAAGYFVPPMFIFKRERMNVALEKNGPVDAIYRCSKSGWITEDLFLEWLKHFAQYVNVSTVDLVLVILENHTTHSSLKSYKFCRENGIVLVSLPPHTSHRLQPLDVTFFSSLKTAYSKECDLHMKTHHYSKIEVTDIAELFAKAYNRITSKEKGLNGFKNTGIFPLDRNLFGEEEFTEMTVEATVGANSDIEREASELSFSPENSVYLDSKPGTSTASDSPYVPTKSYYKKYMRQTTPPLETYNTKPRANLDKKSVSAGHLPAIAFQQTLQRSPTKTQPMMETRPFY</sequence>
<feature type="region of interest" description="Disordered" evidence="1">
    <location>
        <begin position="330"/>
        <end position="356"/>
    </location>
</feature>
<gene>
    <name evidence="4" type="primary">LOC115890931</name>
</gene>
<dbReference type="InParanoid" id="A0A6J2YWB3"/>
<dbReference type="GeneID" id="115890931"/>
<dbReference type="Gene3D" id="3.30.420.10">
    <property type="entry name" value="Ribonuclease H-like superfamily/Ribonuclease H"/>
    <property type="match status" value="1"/>
</dbReference>
<dbReference type="PANTHER" id="PTHR19303">
    <property type="entry name" value="TRANSPOSON"/>
    <property type="match status" value="1"/>
</dbReference>
<evidence type="ECO:0000256" key="1">
    <source>
        <dbReference type="SAM" id="MobiDB-lite"/>
    </source>
</evidence>
<dbReference type="GO" id="GO:0005634">
    <property type="term" value="C:nucleus"/>
    <property type="evidence" value="ECO:0007669"/>
    <property type="project" value="TreeGrafter"/>
</dbReference>
<name>A0A6J2YWB3_SITOR</name>
<evidence type="ECO:0000313" key="3">
    <source>
        <dbReference type="Proteomes" id="UP000504635"/>
    </source>
</evidence>
<dbReference type="Proteomes" id="UP000504635">
    <property type="component" value="Unplaced"/>
</dbReference>
<dbReference type="RefSeq" id="XP_030767155.1">
    <property type="nucleotide sequence ID" value="XM_030911295.1"/>
</dbReference>
<dbReference type="InterPro" id="IPR004875">
    <property type="entry name" value="DDE_SF_endonuclease_dom"/>
</dbReference>
<protein>
    <submittedName>
        <fullName evidence="4">Uncharacterized protein LOC115890931</fullName>
    </submittedName>
</protein>
<dbReference type="Pfam" id="PF03184">
    <property type="entry name" value="DDE_1"/>
    <property type="match status" value="1"/>
</dbReference>
<evidence type="ECO:0000313" key="4">
    <source>
        <dbReference type="RefSeq" id="XP_030767155.1"/>
    </source>
</evidence>
<keyword evidence="3" id="KW-1185">Reference proteome</keyword>
<dbReference type="OrthoDB" id="6769576at2759"/>
<feature type="domain" description="DDE-1" evidence="2">
    <location>
        <begin position="128"/>
        <end position="285"/>
    </location>
</feature>
<accession>A0A6J2YWB3</accession>
<dbReference type="PANTHER" id="PTHR19303:SF74">
    <property type="entry name" value="POGO TRANSPOSABLE ELEMENT WITH KRAB DOMAIN"/>
    <property type="match status" value="1"/>
</dbReference>